<keyword evidence="2" id="KW-1185">Reference proteome</keyword>
<sequence length="735" mass="82496">MQSLRELLQLCLQRLLQLPYRQRQQKQRQLYKGIPKGLLLLMAAAILLGPIPPSVFAEGEIYQRDELDSTLQLEGLSLGSDSSIQLKSATIIQSVEGRVLLFTMSVANGGSSKLSFLDYWIRVFDSGGAEYKADLLLQDKLKKEVPAGQRVDFSFYAPVNDSTVLESLAYRVIRWDYTSAELEQTLGEIQFPEAASALWVPTTATKTVQMSGMPVELEVVRWAETLVNGHTSPKLALRLLNKGKASIRMVDYQYVLRTSSGAMYPLEIVPDSDKQSLQPDMAVELQLKANELPAPPEGHSWDLVVTQPLVLTADTKLQYPIAALRISTEPPVVPMLGGSVDYTNSNGTYTFHANQVDRLPWEDQDILTADVSLSHPYKEALPYPELIAYFELDGGVKVEAKVVPIDRAVGVPPTTSVHVKLVSKIPYTYPFASAKLVLKEQTSESASEDIAQFQLPPSRIDLPTLAFGDSQRIVGAGRAASYAPREIHTFTDGVSNLFEVQVEVSNLEKRSNAIPKLVAFFKTADDSMYPTKIREIKQKLNPQGKALLSFSNKLPKDLDVTNMKLVIGESITDQRISGPDDKADAYMNVVQMELPIEHTTVSPILKELVFYPYTISLSNINTWLDRKELRVNFQYKLVKDSYYETSNEGSKLIIQFEDGNGNVHIDEVFYLETAPEDEDKRLSLGEHDYRITRQDESLVFKIESLKQFKLHIYHEFQGKRKLLGSQTMNWFGVTE</sequence>
<reference evidence="1" key="1">
    <citation type="submission" date="2020-03" db="EMBL/GenBank/DDBJ databases">
        <title>Draft sequencing of Paenibacilllus sp. S3N08.</title>
        <authorList>
            <person name="Kim D.-U."/>
        </authorList>
    </citation>
    <scope>NUCLEOTIDE SEQUENCE</scope>
    <source>
        <strain evidence="1">S3N08</strain>
    </source>
</reference>
<protein>
    <recommendedName>
        <fullName evidence="3">DUF4352 domain-containing protein</fullName>
    </recommendedName>
</protein>
<gene>
    <name evidence="1" type="ORF">G9U52_12640</name>
</gene>
<dbReference type="Proteomes" id="UP001165962">
    <property type="component" value="Unassembled WGS sequence"/>
</dbReference>
<organism evidence="1 2">
    <name type="scientific">Paenibacillus agricola</name>
    <dbReference type="NCBI Taxonomy" id="2716264"/>
    <lineage>
        <taxon>Bacteria</taxon>
        <taxon>Bacillati</taxon>
        <taxon>Bacillota</taxon>
        <taxon>Bacilli</taxon>
        <taxon>Bacillales</taxon>
        <taxon>Paenibacillaceae</taxon>
        <taxon>Paenibacillus</taxon>
    </lineage>
</organism>
<evidence type="ECO:0000313" key="2">
    <source>
        <dbReference type="Proteomes" id="UP001165962"/>
    </source>
</evidence>
<name>A0ABX0J4D0_9BACL</name>
<proteinExistence type="predicted"/>
<dbReference type="RefSeq" id="WP_166149989.1">
    <property type="nucleotide sequence ID" value="NZ_JAAOIW010000004.1"/>
</dbReference>
<evidence type="ECO:0000313" key="1">
    <source>
        <dbReference type="EMBL" id="NHN30681.1"/>
    </source>
</evidence>
<dbReference type="EMBL" id="JAAOIW010000004">
    <property type="protein sequence ID" value="NHN30681.1"/>
    <property type="molecule type" value="Genomic_DNA"/>
</dbReference>
<comment type="caution">
    <text evidence="1">The sequence shown here is derived from an EMBL/GenBank/DDBJ whole genome shotgun (WGS) entry which is preliminary data.</text>
</comment>
<evidence type="ECO:0008006" key="3">
    <source>
        <dbReference type="Google" id="ProtNLM"/>
    </source>
</evidence>
<accession>A0ABX0J4D0</accession>